<dbReference type="GO" id="GO:0046872">
    <property type="term" value="F:metal ion binding"/>
    <property type="evidence" value="ECO:0007669"/>
    <property type="project" value="UniProtKB-KW"/>
</dbReference>
<comment type="caution">
    <text evidence="6">The sequence shown here is derived from an EMBL/GenBank/DDBJ whole genome shotgun (WGS) entry which is preliminary data.</text>
</comment>
<keyword evidence="6" id="KW-0223">Dioxygenase</keyword>
<evidence type="ECO:0000256" key="5">
    <source>
        <dbReference type="PIRSR" id="PIRSR604294-1"/>
    </source>
</evidence>
<dbReference type="Proteomes" id="UP000540929">
    <property type="component" value="Unassembled WGS sequence"/>
</dbReference>
<evidence type="ECO:0000256" key="1">
    <source>
        <dbReference type="ARBA" id="ARBA00006787"/>
    </source>
</evidence>
<feature type="binding site" evidence="5">
    <location>
        <position position="441"/>
    </location>
    <ligand>
        <name>Fe cation</name>
        <dbReference type="ChEBI" id="CHEBI:24875"/>
        <note>catalytic</note>
    </ligand>
</feature>
<evidence type="ECO:0000256" key="3">
    <source>
        <dbReference type="ARBA" id="ARBA00023002"/>
    </source>
</evidence>
<accession>A0A7Y9WUB5</accession>
<evidence type="ECO:0000256" key="4">
    <source>
        <dbReference type="ARBA" id="ARBA00023004"/>
    </source>
</evidence>
<keyword evidence="3" id="KW-0560">Oxidoreductase</keyword>
<dbReference type="PANTHER" id="PTHR10543">
    <property type="entry name" value="BETA-CAROTENE DIOXYGENASE"/>
    <property type="match status" value="1"/>
</dbReference>
<proteinExistence type="inferred from homology"/>
<dbReference type="Pfam" id="PF03055">
    <property type="entry name" value="RPE65"/>
    <property type="match status" value="1"/>
</dbReference>
<feature type="binding site" evidence="5">
    <location>
        <position position="204"/>
    </location>
    <ligand>
        <name>Fe cation</name>
        <dbReference type="ChEBI" id="CHEBI:24875"/>
        <note>catalytic</note>
    </ligand>
</feature>
<evidence type="ECO:0000313" key="6">
    <source>
        <dbReference type="EMBL" id="NYH26927.1"/>
    </source>
</evidence>
<protein>
    <submittedName>
        <fullName evidence="6">Carotenoid cleavage dioxygenase</fullName>
    </submittedName>
</protein>
<keyword evidence="7" id="KW-1185">Reference proteome</keyword>
<feature type="binding site" evidence="5">
    <location>
        <position position="267"/>
    </location>
    <ligand>
        <name>Fe cation</name>
        <dbReference type="ChEBI" id="CHEBI:24875"/>
        <note>catalytic</note>
    </ligand>
</feature>
<keyword evidence="4 5" id="KW-0408">Iron</keyword>
<organism evidence="6 7">
    <name type="scientific">Paraburkholderia bryophila</name>
    <dbReference type="NCBI Taxonomy" id="420952"/>
    <lineage>
        <taxon>Bacteria</taxon>
        <taxon>Pseudomonadati</taxon>
        <taxon>Pseudomonadota</taxon>
        <taxon>Betaproteobacteria</taxon>
        <taxon>Burkholderiales</taxon>
        <taxon>Burkholderiaceae</taxon>
        <taxon>Paraburkholderia</taxon>
    </lineage>
</organism>
<evidence type="ECO:0000313" key="7">
    <source>
        <dbReference type="Proteomes" id="UP000540929"/>
    </source>
</evidence>
<reference evidence="6 7" key="1">
    <citation type="submission" date="2020-07" db="EMBL/GenBank/DDBJ databases">
        <title>Exploring microbial biodiversity for novel pathways involved in the catabolism of aromatic compounds derived from lignin.</title>
        <authorList>
            <person name="Elkins J."/>
        </authorList>
    </citation>
    <scope>NUCLEOTIDE SEQUENCE [LARGE SCALE GENOMIC DNA]</scope>
    <source>
        <strain evidence="6 7">H2C3C</strain>
    </source>
</reference>
<comment type="similarity">
    <text evidence="1">Belongs to the carotenoid oxygenase family.</text>
</comment>
<dbReference type="AlphaFoldDB" id="A0A7Y9WUB5"/>
<dbReference type="GO" id="GO:0010436">
    <property type="term" value="F:carotenoid dioxygenase activity"/>
    <property type="evidence" value="ECO:0007669"/>
    <property type="project" value="TreeGrafter"/>
</dbReference>
<keyword evidence="2 5" id="KW-0479">Metal-binding</keyword>
<dbReference type="InterPro" id="IPR004294">
    <property type="entry name" value="Carotenoid_Oase"/>
</dbReference>
<gene>
    <name evidence="6" type="ORF">GGD40_006498</name>
</gene>
<comment type="cofactor">
    <cofactor evidence="5">
        <name>Fe(2+)</name>
        <dbReference type="ChEBI" id="CHEBI:29033"/>
    </cofactor>
    <text evidence="5">Binds 1 Fe(2+) ion per subunit.</text>
</comment>
<name>A0A7Y9WUB5_9BURK</name>
<sequence length="451" mass="49788">MTNSGFNFDLNAGATAPVVDEVDLIDLPVAGTLPPELNGVLMRNGPNPLSGRFAGNDVLSWWPEAAMLHAISFQQGRALRYCNRWARTKRWAQARDFADVSPVLDTNPNVNVLVHGGEILALAEGGAPLAITAGLATLGAARCHPGLMQGMTAHPKVDPRTGELMTFRAGWEKPWLRYGVTDAHGNTTVEMEIELPSRSPSMMHDMAITATRSILFDLNVAYDFSMLSRGYRMPLRWHDDRQARIGVMPRHGGAMRWFDVTPCLIQHVVNAYDVGATTVVLDVVRYPEFLRVSPGGAGFLDNPLGVLWRYVIDLDRGTVVETPLDDAGIELPRINETRTGQPYRFLYAVEQPTNTDMRGVVRYDLEHGSQQRYAVPEGDQNSEPVFVPRPGATNEDDGWLLVCVYRQASDTSDVVILDGRQIDGDPIATVRLPRRIPAGFHGAWLPGNSWV</sequence>
<dbReference type="EMBL" id="JACCAS010000002">
    <property type="protein sequence ID" value="NYH26927.1"/>
    <property type="molecule type" value="Genomic_DNA"/>
</dbReference>
<feature type="binding site" evidence="5">
    <location>
        <position position="154"/>
    </location>
    <ligand>
        <name>Fe cation</name>
        <dbReference type="ChEBI" id="CHEBI:24875"/>
        <note>catalytic</note>
    </ligand>
</feature>
<dbReference type="PANTHER" id="PTHR10543:SF89">
    <property type="entry name" value="CAROTENOID 9,10(9',10')-CLEAVAGE DIOXYGENASE 1"/>
    <property type="match status" value="1"/>
</dbReference>
<dbReference type="GO" id="GO:0016121">
    <property type="term" value="P:carotene catabolic process"/>
    <property type="evidence" value="ECO:0007669"/>
    <property type="project" value="TreeGrafter"/>
</dbReference>
<evidence type="ECO:0000256" key="2">
    <source>
        <dbReference type="ARBA" id="ARBA00022723"/>
    </source>
</evidence>
<dbReference type="RefSeq" id="WP_179746303.1">
    <property type="nucleotide sequence ID" value="NZ_JACCAS010000002.1"/>
</dbReference>